<name>G9FGV0_9CAUD</name>
<dbReference type="Gene3D" id="1.10.101.10">
    <property type="entry name" value="PGBD-like superfamily/PGBD"/>
    <property type="match status" value="1"/>
</dbReference>
<dbReference type="GO" id="GO:0008233">
    <property type="term" value="F:peptidase activity"/>
    <property type="evidence" value="ECO:0007669"/>
    <property type="project" value="InterPro"/>
</dbReference>
<dbReference type="SUPFAM" id="SSF55166">
    <property type="entry name" value="Hedgehog/DD-peptidase"/>
    <property type="match status" value="1"/>
</dbReference>
<accession>G9FGV0</accession>
<dbReference type="InterPro" id="IPR036365">
    <property type="entry name" value="PGBD-like_sf"/>
</dbReference>
<reference evidence="3 4" key="1">
    <citation type="submission" date="2011-06" db="EMBL/GenBank/DDBJ databases">
        <title>Small but sufficient: a novel Rhodococcus phage RRH1.</title>
        <authorList>
            <person name="Petrovski S."/>
        </authorList>
    </citation>
    <scope>NUCLEOTIDE SEQUENCE [LARGE SCALE GENOMIC DNA]</scope>
</reference>
<dbReference type="InterPro" id="IPR039561">
    <property type="entry name" value="Peptidase_M15C"/>
</dbReference>
<dbReference type="InterPro" id="IPR002477">
    <property type="entry name" value="Peptidoglycan-bd-like"/>
</dbReference>
<dbReference type="Pfam" id="PF01471">
    <property type="entry name" value="PG_binding_1"/>
    <property type="match status" value="1"/>
</dbReference>
<dbReference type="SUPFAM" id="SSF47090">
    <property type="entry name" value="PGBD-like"/>
    <property type="match status" value="1"/>
</dbReference>
<dbReference type="InterPro" id="IPR009045">
    <property type="entry name" value="Zn_M74/Hedgehog-like"/>
</dbReference>
<dbReference type="SMR" id="G9FGV0"/>
<evidence type="ECO:0000259" key="1">
    <source>
        <dbReference type="Pfam" id="PF01471"/>
    </source>
</evidence>
<protein>
    <submittedName>
        <fullName evidence="3">Putative lysin</fullName>
    </submittedName>
</protein>
<dbReference type="OrthoDB" id="6742at10239"/>
<proteinExistence type="predicted"/>
<feature type="domain" description="Peptidase M15C" evidence="2">
    <location>
        <begin position="75"/>
        <end position="134"/>
    </location>
</feature>
<dbReference type="RefSeq" id="YP_005087029.1">
    <property type="nucleotide sequence ID" value="NC_016651.1"/>
</dbReference>
<dbReference type="GeneID" id="11541250"/>
<sequence>MSFRTAYGHSHSENGWRMCNHDETVTVKVVPGSVGAPIRRGAPATILNAWLIEYDRHVEPITSQVWGWSRDNDVANSNHLAGTAVDINAPKYPWGRRVMPRERILRVRAALNRFEGSVFWGADWSRADEMHYQLAWREGDPRVDAFARKLEGGHLGIYGAGPAPAPAPAPPSDAGLLRRGSSGPRVADLQRHLNAVFPAYSRLAVDGLFGPGTESVVREAQHRGGIPVDGIVGPDTKRVILWNG</sequence>
<dbReference type="Gene3D" id="3.30.1380.10">
    <property type="match status" value="1"/>
</dbReference>
<dbReference type="EMBL" id="JN116822">
    <property type="protein sequence ID" value="AEV51839.1"/>
    <property type="molecule type" value="Genomic_DNA"/>
</dbReference>
<dbReference type="Pfam" id="PF13539">
    <property type="entry name" value="Peptidase_M15_4"/>
    <property type="match status" value="1"/>
</dbReference>
<evidence type="ECO:0000313" key="4">
    <source>
        <dbReference type="Proteomes" id="UP000005428"/>
    </source>
</evidence>
<evidence type="ECO:0000313" key="3">
    <source>
        <dbReference type="EMBL" id="AEV51839.1"/>
    </source>
</evidence>
<organism evidence="3 4">
    <name type="scientific">Rhodococcus phage RRH1</name>
    <dbReference type="NCBI Taxonomy" id="1109717"/>
    <lineage>
        <taxon>Viruses</taxon>
        <taxon>Duplodnaviria</taxon>
        <taxon>Heunggongvirae</taxon>
        <taxon>Uroviricota</taxon>
        <taxon>Caudoviricetes</taxon>
        <taxon>Caudoviricetes incertae sedis</taxon>
        <taxon>Edwardsroadvirus</taxon>
        <taxon>Edwardsroadvirus RRH1</taxon>
    </lineage>
</organism>
<evidence type="ECO:0000259" key="2">
    <source>
        <dbReference type="Pfam" id="PF13539"/>
    </source>
</evidence>
<feature type="domain" description="Peptidoglycan binding-like" evidence="1">
    <location>
        <begin position="182"/>
        <end position="239"/>
    </location>
</feature>
<dbReference type="Proteomes" id="UP000005428">
    <property type="component" value="Segment"/>
</dbReference>
<dbReference type="KEGG" id="vg:11541250"/>
<keyword evidence="4" id="KW-1185">Reference proteome</keyword>
<dbReference type="InterPro" id="IPR036366">
    <property type="entry name" value="PGBDSf"/>
</dbReference>